<comment type="caution">
    <text evidence="2">The sequence shown here is derived from an EMBL/GenBank/DDBJ whole genome shotgun (WGS) entry which is preliminary data.</text>
</comment>
<gene>
    <name evidence="2" type="ORF">PR048_019431</name>
</gene>
<accession>A0ABQ9H3J1</accession>
<reference evidence="2 3" key="1">
    <citation type="submission" date="2023-02" db="EMBL/GenBank/DDBJ databases">
        <title>LHISI_Scaffold_Assembly.</title>
        <authorList>
            <person name="Stuart O.P."/>
            <person name="Cleave R."/>
            <person name="Magrath M.J.L."/>
            <person name="Mikheyev A.S."/>
        </authorList>
    </citation>
    <scope>NUCLEOTIDE SEQUENCE [LARGE SCALE GENOMIC DNA]</scope>
    <source>
        <strain evidence="2">Daus_M_001</strain>
        <tissue evidence="2">Leg muscle</tissue>
    </source>
</reference>
<evidence type="ECO:0000313" key="3">
    <source>
        <dbReference type="Proteomes" id="UP001159363"/>
    </source>
</evidence>
<protein>
    <submittedName>
        <fullName evidence="2">Uncharacterized protein</fullName>
    </submittedName>
</protein>
<evidence type="ECO:0000313" key="2">
    <source>
        <dbReference type="EMBL" id="KAJ8878842.1"/>
    </source>
</evidence>
<feature type="region of interest" description="Disordered" evidence="1">
    <location>
        <begin position="1"/>
        <end position="51"/>
    </location>
</feature>
<dbReference type="Proteomes" id="UP001159363">
    <property type="component" value="Chromosome 6"/>
</dbReference>
<feature type="compositionally biased region" description="Basic and acidic residues" evidence="1">
    <location>
        <begin position="1"/>
        <end position="14"/>
    </location>
</feature>
<dbReference type="EMBL" id="JARBHB010000007">
    <property type="protein sequence ID" value="KAJ8878842.1"/>
    <property type="molecule type" value="Genomic_DNA"/>
</dbReference>
<proteinExistence type="predicted"/>
<sequence length="674" mass="72223">MKGRGKSEIPEKTRLSAASSGMIPTRENPGATPLGIKPGSPKREVSSLTTTPLRPQHLNIHTVINISDQEILRGAVNSGVRRREKALRGECRLDRQLENGYTGNRVTHSSHLTMYIAYQSGRVSRYCGLAVNGTTGCKCAMERGGGMRAHTLRANERGIPGERRREILGNRIPPFGRYSGLKQTKPLEMRGSQRGSHRSLMTTFAYGDLRTRTNTDFIDVILQGNPLNVSRGRGRVVVRLLTSHPGEQGSISGGIAPEFSHVVIVPDDSSGRRGFLGDLPLPPLLHSGAAPYSPRFPHRRLSRPRSQFTVNSLHLRVNAHLLEASHQAFRQPVSLASGVTRGPAGGCGGDATVQITTVPGVQASGSPQAGHQHAPPECLLCFGAVVGCTVTGTGATTIQLGPPQLVFYENGHTNGCGFVSPVGAALVERLACSPLTTTKRVQYPGGSLSDFRMFGIVPDNATGWWVFSEIFRFCSPCIPGLLHSHFDTPSSPLKSSMFSTSETDKRGNHESVCTRADIDRDGTAATSELTHISQALVGRICGAARTLSARVHACTGLRTVGSARSFLHAVRVPGVCLECAWSVPVGVPVGVPGVCLWVCLECACGCAWSVPEGVPGVCLWVCLECACGRAWSVPGVEACECAVFTTQVVENKLFGRLFWSSQHVRGTYRSCEAP</sequence>
<name>A0ABQ9H3J1_9NEOP</name>
<keyword evidence="3" id="KW-1185">Reference proteome</keyword>
<evidence type="ECO:0000256" key="1">
    <source>
        <dbReference type="SAM" id="MobiDB-lite"/>
    </source>
</evidence>
<organism evidence="2 3">
    <name type="scientific">Dryococelus australis</name>
    <dbReference type="NCBI Taxonomy" id="614101"/>
    <lineage>
        <taxon>Eukaryota</taxon>
        <taxon>Metazoa</taxon>
        <taxon>Ecdysozoa</taxon>
        <taxon>Arthropoda</taxon>
        <taxon>Hexapoda</taxon>
        <taxon>Insecta</taxon>
        <taxon>Pterygota</taxon>
        <taxon>Neoptera</taxon>
        <taxon>Polyneoptera</taxon>
        <taxon>Phasmatodea</taxon>
        <taxon>Verophasmatodea</taxon>
        <taxon>Anareolatae</taxon>
        <taxon>Phasmatidae</taxon>
        <taxon>Eurycanthinae</taxon>
        <taxon>Dryococelus</taxon>
    </lineage>
</organism>